<accession>A0A8S5LTD3</accession>
<organism evidence="1">
    <name type="scientific">Siphoviridae sp. ct6bW13</name>
    <dbReference type="NCBI Taxonomy" id="2826297"/>
    <lineage>
        <taxon>Viruses</taxon>
        <taxon>Duplodnaviria</taxon>
        <taxon>Heunggongvirae</taxon>
        <taxon>Uroviricota</taxon>
        <taxon>Caudoviricetes</taxon>
    </lineage>
</organism>
<dbReference type="EMBL" id="BK014729">
    <property type="protein sequence ID" value="DAD73079.1"/>
    <property type="molecule type" value="Genomic_DNA"/>
</dbReference>
<sequence>MYIVQTKDLFNFRDVFASNHPQVSFDYMKGLEKHHGKMFRIIKQ</sequence>
<proteinExistence type="predicted"/>
<name>A0A8S5LTD3_9CAUD</name>
<reference evidence="1" key="1">
    <citation type="journal article" date="2021" name="Proc. Natl. Acad. Sci. U.S.A.">
        <title>A Catalog of Tens of Thousands of Viruses from Human Metagenomes Reveals Hidden Associations with Chronic Diseases.</title>
        <authorList>
            <person name="Tisza M.J."/>
            <person name="Buck C.B."/>
        </authorList>
    </citation>
    <scope>NUCLEOTIDE SEQUENCE</scope>
    <source>
        <strain evidence="1">Ct6bW13</strain>
    </source>
</reference>
<evidence type="ECO:0000313" key="1">
    <source>
        <dbReference type="EMBL" id="DAD73079.1"/>
    </source>
</evidence>
<protein>
    <submittedName>
        <fullName evidence="1">Uncharacterized protein</fullName>
    </submittedName>
</protein>